<proteinExistence type="predicted"/>
<accession>A0ABU8HDB2</accession>
<dbReference type="EC" id="1.1.1.-" evidence="2"/>
<dbReference type="InterPro" id="IPR036812">
    <property type="entry name" value="NAD(P)_OxRdtase_dom_sf"/>
</dbReference>
<evidence type="ECO:0000313" key="2">
    <source>
        <dbReference type="EMBL" id="MEI5907344.1"/>
    </source>
</evidence>
<organism evidence="2 3">
    <name type="scientific">Bacillus spongiae</name>
    <dbReference type="NCBI Taxonomy" id="2683610"/>
    <lineage>
        <taxon>Bacteria</taxon>
        <taxon>Bacillati</taxon>
        <taxon>Bacillota</taxon>
        <taxon>Bacilli</taxon>
        <taxon>Bacillales</taxon>
        <taxon>Bacillaceae</taxon>
        <taxon>Bacillus</taxon>
    </lineage>
</organism>
<dbReference type="GO" id="GO:0016491">
    <property type="term" value="F:oxidoreductase activity"/>
    <property type="evidence" value="ECO:0007669"/>
    <property type="project" value="UniProtKB-KW"/>
</dbReference>
<dbReference type="RefSeq" id="WP_336586773.1">
    <property type="nucleotide sequence ID" value="NZ_JBBAXC010000006.1"/>
</dbReference>
<dbReference type="Pfam" id="PF00248">
    <property type="entry name" value="Aldo_ket_red"/>
    <property type="match status" value="1"/>
</dbReference>
<reference evidence="2 3" key="1">
    <citation type="journal article" date="2018" name="J. Microbiol.">
        <title>Bacillus spongiae sp. nov., isolated from sponge of Jeju Island.</title>
        <authorList>
            <person name="Lee G.E."/>
            <person name="Im W.T."/>
            <person name="Park J.S."/>
        </authorList>
    </citation>
    <scope>NUCLEOTIDE SEQUENCE [LARGE SCALE GENOMIC DNA]</scope>
    <source>
        <strain evidence="2 3">135PIL107-10</strain>
    </source>
</reference>
<dbReference type="PANTHER" id="PTHR43312">
    <property type="entry name" value="D-THREO-ALDOSE 1-DEHYDROGENASE"/>
    <property type="match status" value="1"/>
</dbReference>
<dbReference type="SUPFAM" id="SSF51430">
    <property type="entry name" value="NAD(P)-linked oxidoreductase"/>
    <property type="match status" value="1"/>
</dbReference>
<keyword evidence="2" id="KW-0560">Oxidoreductase</keyword>
<dbReference type="InterPro" id="IPR053135">
    <property type="entry name" value="AKR2_Oxidoreductase"/>
</dbReference>
<dbReference type="PANTHER" id="PTHR43312:SF1">
    <property type="entry name" value="NADP-DEPENDENT OXIDOREDUCTASE DOMAIN-CONTAINING PROTEIN"/>
    <property type="match status" value="1"/>
</dbReference>
<feature type="domain" description="NADP-dependent oxidoreductase" evidence="1">
    <location>
        <begin position="16"/>
        <end position="301"/>
    </location>
</feature>
<evidence type="ECO:0000313" key="3">
    <source>
        <dbReference type="Proteomes" id="UP001312865"/>
    </source>
</evidence>
<keyword evidence="3" id="KW-1185">Reference proteome</keyword>
<dbReference type="EMBL" id="JBBAXC010000006">
    <property type="protein sequence ID" value="MEI5907344.1"/>
    <property type="molecule type" value="Genomic_DNA"/>
</dbReference>
<dbReference type="CDD" id="cd19086">
    <property type="entry name" value="AKR_AKR11C1"/>
    <property type="match status" value="1"/>
</dbReference>
<name>A0ABU8HDB2_9BACI</name>
<protein>
    <submittedName>
        <fullName evidence="2">Aldo/keto reductase</fullName>
        <ecNumber evidence="2">1.1.1.-</ecNumber>
    </submittedName>
</protein>
<sequence length="311" mass="35137">MNYRQLGNTGIRVSEVGFGAWQLGNKKDWGEMEDGQAIQLVHEAISQGCNFFDTAPNYGAGIGEELLGKALLGKRDQVVINTKFGHHPNNVQNFDVKQLRQSLESSLKRLQTDYVDSILLHNPPFEYLNGNSPHYEELEKLKAEGKIRAYGASVDTSRDLTELMKTTNSQVVEVMYNIFHQEPASAFKLVKEKEAGLIIKVPLDSGWLTGKYTENSRFEGIRSRWTTEQIKQRATLLSKLGFLTEDGTSIVQAALRFILARNEVSTVIPGAKNSKQLSENLSATEKELPEEMLTQIQQLWENEWKHLALPW</sequence>
<comment type="caution">
    <text evidence="2">The sequence shown here is derived from an EMBL/GenBank/DDBJ whole genome shotgun (WGS) entry which is preliminary data.</text>
</comment>
<dbReference type="Proteomes" id="UP001312865">
    <property type="component" value="Unassembled WGS sequence"/>
</dbReference>
<evidence type="ECO:0000259" key="1">
    <source>
        <dbReference type="Pfam" id="PF00248"/>
    </source>
</evidence>
<dbReference type="Gene3D" id="3.20.20.100">
    <property type="entry name" value="NADP-dependent oxidoreductase domain"/>
    <property type="match status" value="1"/>
</dbReference>
<dbReference type="InterPro" id="IPR023210">
    <property type="entry name" value="NADP_OxRdtase_dom"/>
</dbReference>
<gene>
    <name evidence="2" type="ORF">WAK64_09770</name>
</gene>